<evidence type="ECO:0000256" key="1">
    <source>
        <dbReference type="SAM" id="SignalP"/>
    </source>
</evidence>
<dbReference type="RefSeq" id="WP_214364120.1">
    <property type="nucleotide sequence ID" value="NZ_JAEKFT010000067.1"/>
</dbReference>
<evidence type="ECO:0000313" key="3">
    <source>
        <dbReference type="Proteomes" id="UP000694660"/>
    </source>
</evidence>
<proteinExistence type="predicted"/>
<dbReference type="AlphaFoldDB" id="A0A944DTL5"/>
<sequence>MFVALAKWSYLRVLLVAALLSITGCATQLAPPYDKNVAEGLTTVNTEAMTLMAVASQGTDKSTFASREEKYNALIGKLDALALSAGARPMPKNKVTDAINKLLEKRGGKPIDEDDATPPSAHSIKRIAETLTKMRDTDKKQGVTAYEAQAIKGQLVIYFDQAITYENFLQR</sequence>
<name>A0A944DTL5_DENI1</name>
<comment type="caution">
    <text evidence="2">The sequence shown here is derived from an EMBL/GenBank/DDBJ whole genome shotgun (WGS) entry which is preliminary data.</text>
</comment>
<keyword evidence="1" id="KW-0732">Signal</keyword>
<feature type="signal peptide" evidence="1">
    <location>
        <begin position="1"/>
        <end position="26"/>
    </location>
</feature>
<evidence type="ECO:0008006" key="4">
    <source>
        <dbReference type="Google" id="ProtNLM"/>
    </source>
</evidence>
<dbReference type="EMBL" id="JAEKFT010000067">
    <property type="protein sequence ID" value="MBT0964204.1"/>
    <property type="molecule type" value="Genomic_DNA"/>
</dbReference>
<keyword evidence="3" id="KW-1185">Reference proteome</keyword>
<feature type="chain" id="PRO_5036978943" description="Lipoprotein" evidence="1">
    <location>
        <begin position="27"/>
        <end position="171"/>
    </location>
</feature>
<organism evidence="2 3">
    <name type="scientific">Denitromonas iodatirespirans</name>
    <dbReference type="NCBI Taxonomy" id="2795389"/>
    <lineage>
        <taxon>Bacteria</taxon>
        <taxon>Pseudomonadati</taxon>
        <taxon>Pseudomonadota</taxon>
        <taxon>Betaproteobacteria</taxon>
        <taxon>Rhodocyclales</taxon>
        <taxon>Zoogloeaceae</taxon>
        <taxon>Denitromonas</taxon>
    </lineage>
</organism>
<protein>
    <recommendedName>
        <fullName evidence="4">Lipoprotein</fullName>
    </recommendedName>
</protein>
<dbReference type="PROSITE" id="PS51257">
    <property type="entry name" value="PROKAR_LIPOPROTEIN"/>
    <property type="match status" value="1"/>
</dbReference>
<evidence type="ECO:0000313" key="2">
    <source>
        <dbReference type="EMBL" id="MBT0964204.1"/>
    </source>
</evidence>
<reference evidence="3" key="1">
    <citation type="journal article" date="2022" name="ISME J.">
        <title>Genetic and phylogenetic analysis of dissimilatory iodate-reducing bacteria identifies potential niches across the world's oceans.</title>
        <authorList>
            <person name="Reyes-Umana V."/>
            <person name="Henning Z."/>
            <person name="Lee K."/>
            <person name="Barnum T.P."/>
            <person name="Coates J.D."/>
        </authorList>
    </citation>
    <scope>NUCLEOTIDE SEQUENCE [LARGE SCALE GENOMIC DNA]</scope>
    <source>
        <strain evidence="3">IR12</strain>
    </source>
</reference>
<gene>
    <name evidence="2" type="ORF">I8J34_23775</name>
</gene>
<dbReference type="Proteomes" id="UP000694660">
    <property type="component" value="Unassembled WGS sequence"/>
</dbReference>
<accession>A0A944DTL5</accession>